<evidence type="ECO:0000256" key="5">
    <source>
        <dbReference type="ARBA" id="ARBA00022982"/>
    </source>
</evidence>
<evidence type="ECO:0000256" key="1">
    <source>
        <dbReference type="ARBA" id="ARBA00001966"/>
    </source>
</evidence>
<dbReference type="PROSITE" id="PS51379">
    <property type="entry name" value="4FE4S_FER_2"/>
    <property type="match status" value="1"/>
</dbReference>
<keyword evidence="4 8" id="KW-0479">Metal-binding</keyword>
<dbReference type="GO" id="GO:0009055">
    <property type="term" value="F:electron transfer activity"/>
    <property type="evidence" value="ECO:0007669"/>
    <property type="project" value="UniProtKB-UniRule"/>
</dbReference>
<dbReference type="RefSeq" id="WP_086628055.1">
    <property type="nucleotide sequence ID" value="NZ_OY761017.1"/>
</dbReference>
<gene>
    <name evidence="10" type="ORF">TART1_1246</name>
</gene>
<dbReference type="PRINTS" id="PR00352">
    <property type="entry name" value="3FE4SFRDOXIN"/>
</dbReference>
<dbReference type="Pfam" id="PF13459">
    <property type="entry name" value="Fer4_15"/>
    <property type="match status" value="1"/>
</dbReference>
<organism evidence="10 11">
    <name type="scientific">Trichococcus shcherbakoviae</name>
    <dbReference type="NCBI Taxonomy" id="2094020"/>
    <lineage>
        <taxon>Bacteria</taxon>
        <taxon>Bacillati</taxon>
        <taxon>Bacillota</taxon>
        <taxon>Bacilli</taxon>
        <taxon>Lactobacillales</taxon>
        <taxon>Carnobacteriaceae</taxon>
        <taxon>Trichococcus</taxon>
    </lineage>
</organism>
<evidence type="ECO:0000256" key="7">
    <source>
        <dbReference type="ARBA" id="ARBA00023014"/>
    </source>
</evidence>
<evidence type="ECO:0000259" key="9">
    <source>
        <dbReference type="PROSITE" id="PS51379"/>
    </source>
</evidence>
<proteinExistence type="predicted"/>
<dbReference type="EMBL" id="UNRR01000018">
    <property type="protein sequence ID" value="SYZ78462.1"/>
    <property type="molecule type" value="Genomic_DNA"/>
</dbReference>
<protein>
    <recommendedName>
        <fullName evidence="8">Ferredoxin</fullName>
    </recommendedName>
</protein>
<keyword evidence="6 8" id="KW-0408">Iron</keyword>
<keyword evidence="3" id="KW-0004">4Fe-4S</keyword>
<keyword evidence="5 8" id="KW-0249">Electron transport</keyword>
<dbReference type="InterPro" id="IPR052395">
    <property type="entry name" value="ET_Ferredoxin"/>
</dbReference>
<feature type="domain" description="4Fe-4S ferredoxin-type" evidence="9">
    <location>
        <begin position="2"/>
        <end position="30"/>
    </location>
</feature>
<dbReference type="Proteomes" id="UP000262072">
    <property type="component" value="Unassembled WGS sequence"/>
</dbReference>
<comment type="function">
    <text evidence="8">Ferredoxins are iron-sulfur proteins that transfer electrons in a wide variety of metabolic reactions.</text>
</comment>
<evidence type="ECO:0000256" key="6">
    <source>
        <dbReference type="ARBA" id="ARBA00023004"/>
    </source>
</evidence>
<dbReference type="GO" id="GO:0005506">
    <property type="term" value="F:iron ion binding"/>
    <property type="evidence" value="ECO:0007669"/>
    <property type="project" value="UniProtKB-UniRule"/>
</dbReference>
<sequence length="80" mass="8972">MYYTKVNQDNCIACGLCQIISPDLFDYTSEGIAFTKMDSNEGNAPIPPERFEAFLDAYRKCPTGAILRSESPFPPTERKS</sequence>
<dbReference type="PANTHER" id="PTHR39163:SF1">
    <property type="entry name" value="FERREDOXIN"/>
    <property type="match status" value="1"/>
</dbReference>
<keyword evidence="7 8" id="KW-0411">Iron-sulfur</keyword>
<comment type="cofactor">
    <cofactor evidence="1">
        <name>[4Fe-4S] cluster</name>
        <dbReference type="ChEBI" id="CHEBI:49883"/>
    </cofactor>
</comment>
<dbReference type="InterPro" id="IPR001080">
    <property type="entry name" value="3Fe4S_ferredoxin"/>
</dbReference>
<evidence type="ECO:0000256" key="4">
    <source>
        <dbReference type="ARBA" id="ARBA00022723"/>
    </source>
</evidence>
<reference evidence="11" key="1">
    <citation type="submission" date="2018-05" db="EMBL/GenBank/DDBJ databases">
        <authorList>
            <person name="Strepis N."/>
        </authorList>
    </citation>
    <scope>NUCLEOTIDE SEQUENCE [LARGE SCALE GENOMIC DNA]</scope>
</reference>
<dbReference type="InterPro" id="IPR017896">
    <property type="entry name" value="4Fe4S_Fe-S-bd"/>
</dbReference>
<keyword evidence="2 8" id="KW-0813">Transport</keyword>
<evidence type="ECO:0000256" key="8">
    <source>
        <dbReference type="RuleBase" id="RU368020"/>
    </source>
</evidence>
<dbReference type="GO" id="GO:0051539">
    <property type="term" value="F:4 iron, 4 sulfur cluster binding"/>
    <property type="evidence" value="ECO:0007669"/>
    <property type="project" value="UniProtKB-KW"/>
</dbReference>
<evidence type="ECO:0000256" key="3">
    <source>
        <dbReference type="ARBA" id="ARBA00022485"/>
    </source>
</evidence>
<dbReference type="SUPFAM" id="SSF54862">
    <property type="entry name" value="4Fe-4S ferredoxins"/>
    <property type="match status" value="1"/>
</dbReference>
<dbReference type="AlphaFoldDB" id="A0A383TDM1"/>
<dbReference type="PANTHER" id="PTHR39163">
    <property type="entry name" value="FERREDOXIN"/>
    <property type="match status" value="1"/>
</dbReference>
<accession>A0A383TDM1</accession>
<name>A0A383TDM1_9LACT</name>
<evidence type="ECO:0000313" key="11">
    <source>
        <dbReference type="Proteomes" id="UP000262072"/>
    </source>
</evidence>
<dbReference type="OrthoDB" id="9801085at2"/>
<evidence type="ECO:0000313" key="10">
    <source>
        <dbReference type="EMBL" id="SYZ78462.1"/>
    </source>
</evidence>
<evidence type="ECO:0000256" key="2">
    <source>
        <dbReference type="ARBA" id="ARBA00022448"/>
    </source>
</evidence>
<dbReference type="Gene3D" id="3.30.70.20">
    <property type="match status" value="1"/>
</dbReference>